<dbReference type="NCBIfam" id="NF005154">
    <property type="entry name" value="PRK06635.1-2"/>
    <property type="match status" value="1"/>
</dbReference>
<dbReference type="PANTHER" id="PTHR21499">
    <property type="entry name" value="ASPARTATE KINASE"/>
    <property type="match status" value="1"/>
</dbReference>
<comment type="pathway">
    <text evidence="1 14">Amino-acid biosynthesis; L-lysine biosynthesis via DAP pathway; (S)-tetrahydrodipicolinate from L-aspartate: step 1/4.</text>
</comment>
<evidence type="ECO:0000256" key="14">
    <source>
        <dbReference type="RuleBase" id="RU004249"/>
    </source>
</evidence>
<dbReference type="Proteomes" id="UP000326331">
    <property type="component" value="Chromosome"/>
</dbReference>
<comment type="pathway">
    <text evidence="2 14">Amino-acid biosynthesis; L-methionine biosynthesis via de novo pathway; L-homoserine from L-aspartate: step 1/3.</text>
</comment>
<dbReference type="RefSeq" id="WP_158066739.1">
    <property type="nucleotide sequence ID" value="NZ_CP042829.1"/>
</dbReference>
<evidence type="ECO:0000256" key="10">
    <source>
        <dbReference type="ARBA" id="ARBA00022915"/>
    </source>
</evidence>
<dbReference type="Gene3D" id="3.30.2130.10">
    <property type="entry name" value="VC0802-like"/>
    <property type="match status" value="1"/>
</dbReference>
<evidence type="ECO:0000256" key="13">
    <source>
        <dbReference type="RuleBase" id="RU003448"/>
    </source>
</evidence>
<dbReference type="PROSITE" id="PS51671">
    <property type="entry name" value="ACT"/>
    <property type="match status" value="1"/>
</dbReference>
<dbReference type="CDD" id="cd04923">
    <property type="entry name" value="ACT_AK-LysC-DapG-like_2"/>
    <property type="match status" value="1"/>
</dbReference>
<dbReference type="InterPro" id="IPR005260">
    <property type="entry name" value="Asp_kin_monofn"/>
</dbReference>
<dbReference type="EMBL" id="CP042829">
    <property type="protein sequence ID" value="QFG02815.1"/>
    <property type="molecule type" value="Genomic_DNA"/>
</dbReference>
<dbReference type="EC" id="2.7.2.4" evidence="13"/>
<dbReference type="NCBIfam" id="NF005155">
    <property type="entry name" value="PRK06635.1-4"/>
    <property type="match status" value="1"/>
</dbReference>
<accession>A0ABX6C3H1</accession>
<reference evidence="16 17" key="1">
    <citation type="submission" date="2019-08" db="EMBL/GenBank/DDBJ databases">
        <authorList>
            <person name="Toschakov S.V."/>
        </authorList>
    </citation>
    <scope>NUCLEOTIDE SEQUENCE [LARGE SCALE GENOMIC DNA]</scope>
    <source>
        <strain evidence="16 17">3753O</strain>
    </source>
</reference>
<dbReference type="CDD" id="cd04246">
    <property type="entry name" value="AAK_AK-DapG-like"/>
    <property type="match status" value="1"/>
</dbReference>
<dbReference type="Pfam" id="PF22468">
    <property type="entry name" value="ACT_9"/>
    <property type="match status" value="1"/>
</dbReference>
<keyword evidence="10" id="KW-0220">Diaminopimelate biosynthesis</keyword>
<evidence type="ECO:0000256" key="8">
    <source>
        <dbReference type="ARBA" id="ARBA00022777"/>
    </source>
</evidence>
<dbReference type="NCBIfam" id="TIGR00657">
    <property type="entry name" value="asp_kinases"/>
    <property type="match status" value="1"/>
</dbReference>
<comment type="catalytic activity">
    <reaction evidence="12 13">
        <text>L-aspartate + ATP = 4-phospho-L-aspartate + ADP</text>
        <dbReference type="Rhea" id="RHEA:23776"/>
        <dbReference type="ChEBI" id="CHEBI:29991"/>
        <dbReference type="ChEBI" id="CHEBI:30616"/>
        <dbReference type="ChEBI" id="CHEBI:57535"/>
        <dbReference type="ChEBI" id="CHEBI:456216"/>
        <dbReference type="EC" id="2.7.2.4"/>
    </reaction>
</comment>
<dbReference type="SUPFAM" id="SSF53633">
    <property type="entry name" value="Carbamate kinase-like"/>
    <property type="match status" value="1"/>
</dbReference>
<evidence type="ECO:0000256" key="5">
    <source>
        <dbReference type="ARBA" id="ARBA00022605"/>
    </source>
</evidence>
<evidence type="ECO:0000256" key="3">
    <source>
        <dbReference type="ARBA" id="ARBA00005139"/>
    </source>
</evidence>
<dbReference type="InterPro" id="IPR045865">
    <property type="entry name" value="ACT-like_dom_sf"/>
</dbReference>
<evidence type="ECO:0000256" key="6">
    <source>
        <dbReference type="ARBA" id="ARBA00022679"/>
    </source>
</evidence>
<dbReference type="InterPro" id="IPR001048">
    <property type="entry name" value="Asp/Glu/Uridylate_kinase"/>
</dbReference>
<comment type="pathway">
    <text evidence="3 14">Amino-acid biosynthesis; L-threonine biosynthesis; L-threonine from L-aspartate: step 1/5.</text>
</comment>
<evidence type="ECO:0000256" key="4">
    <source>
        <dbReference type="ARBA" id="ARBA00010122"/>
    </source>
</evidence>
<proteinExistence type="inferred from homology"/>
<dbReference type="SUPFAM" id="SSF55021">
    <property type="entry name" value="ACT-like"/>
    <property type="match status" value="2"/>
</dbReference>
<dbReference type="InterPro" id="IPR018042">
    <property type="entry name" value="Aspartate_kinase_CS"/>
</dbReference>
<protein>
    <recommendedName>
        <fullName evidence="13">Aspartokinase</fullName>
        <ecNumber evidence="13">2.7.2.4</ecNumber>
    </recommendedName>
</protein>
<dbReference type="InterPro" id="IPR002912">
    <property type="entry name" value="ACT_dom"/>
</dbReference>
<sequence>MLVVQKYGGTSVADAERIRHVAGRIIRRVRQGDQVVAVVSAMGSATDDLIDLALQVAPDPDPRELDMLLSTGEQVSVALLAMALKALGQEAVGLTGQQAGIIAQGRHYQGRISRVEADRVRAELAAGRVPVVAGYWGVNEHQEIFTLGRGASDTTAVALAIALGADLCETCKDVEGIYTADPRIVPTARKLKDIAYEEMLEMATQGAQVMHNRAVELASVYNVPILVTSSMVEAPGTLIRGEAELEERNRVRGIAHDLDVAKITVRRVPDRPGIAANIFEPLAEAGISVDTIVQNASEDNLTDLSFTVSRADLRRAEQLMPEICARVGAPEWSSNASLGKVSIVGVGIQTAPGYAARMFRALYDAGINIELISTSEIRLTCIIAADRVHDAVRALHDAFELEKPGDDAGS</sequence>
<evidence type="ECO:0000256" key="11">
    <source>
        <dbReference type="ARBA" id="ARBA00023154"/>
    </source>
</evidence>
<evidence type="ECO:0000256" key="12">
    <source>
        <dbReference type="ARBA" id="ARBA00047872"/>
    </source>
</evidence>
<dbReference type="Gene3D" id="3.40.1160.10">
    <property type="entry name" value="Acetylglutamate kinase-like"/>
    <property type="match status" value="1"/>
</dbReference>
<keyword evidence="17" id="KW-1185">Reference proteome</keyword>
<gene>
    <name evidence="16" type="ORF">Tbon_05755</name>
</gene>
<dbReference type="Pfam" id="PF01842">
    <property type="entry name" value="ACT"/>
    <property type="match status" value="1"/>
</dbReference>
<dbReference type="PROSITE" id="PS00324">
    <property type="entry name" value="ASPARTOKINASE"/>
    <property type="match status" value="1"/>
</dbReference>
<name>A0ABX6C3H1_9CHLR</name>
<evidence type="ECO:0000256" key="9">
    <source>
        <dbReference type="ARBA" id="ARBA00022840"/>
    </source>
</evidence>
<evidence type="ECO:0000313" key="16">
    <source>
        <dbReference type="EMBL" id="QFG02815.1"/>
    </source>
</evidence>
<dbReference type="InterPro" id="IPR054352">
    <property type="entry name" value="ACT_Aspartokinase"/>
</dbReference>
<feature type="domain" description="ACT" evidence="15">
    <location>
        <begin position="263"/>
        <end position="346"/>
    </location>
</feature>
<keyword evidence="6 13" id="KW-0808">Transferase</keyword>
<evidence type="ECO:0000259" key="15">
    <source>
        <dbReference type="PROSITE" id="PS51671"/>
    </source>
</evidence>
<comment type="similarity">
    <text evidence="4 13">Belongs to the aspartokinase family.</text>
</comment>
<dbReference type="GO" id="GO:0004072">
    <property type="term" value="F:aspartate kinase activity"/>
    <property type="evidence" value="ECO:0007669"/>
    <property type="project" value="UniProtKB-EC"/>
</dbReference>
<evidence type="ECO:0000256" key="2">
    <source>
        <dbReference type="ARBA" id="ARBA00004986"/>
    </source>
</evidence>
<reference evidence="16 17" key="2">
    <citation type="submission" date="2019-10" db="EMBL/GenBank/DDBJ databases">
        <title>Thermopilla bonchosmolovskayae gen. nov., sp. nov., a moderately thermophilic Chloroflexi bacterium from a Chukotka hot spring (Arctic, Russia), representing a novel classis Thermopillaia, which include previously uncultivated lineage OLB14.</title>
        <authorList>
            <person name="Kochetkova T.V."/>
            <person name="Zayulina K.S."/>
            <person name="Zhigarkov V.S."/>
            <person name="Minaev N.V."/>
            <person name="Novikov A."/>
            <person name="Toshchakov S.V."/>
            <person name="Elcheninov A.G."/>
            <person name="Kublanov I.V."/>
        </authorList>
    </citation>
    <scope>NUCLEOTIDE SEQUENCE [LARGE SCALE GENOMIC DNA]</scope>
    <source>
        <strain evidence="16 17">3753O</strain>
    </source>
</reference>
<dbReference type="Pfam" id="PF00696">
    <property type="entry name" value="AA_kinase"/>
    <property type="match status" value="1"/>
</dbReference>
<dbReference type="PIRSF" id="PIRSF000726">
    <property type="entry name" value="Asp_kin"/>
    <property type="match status" value="1"/>
</dbReference>
<evidence type="ECO:0000256" key="1">
    <source>
        <dbReference type="ARBA" id="ARBA00004766"/>
    </source>
</evidence>
<evidence type="ECO:0000256" key="7">
    <source>
        <dbReference type="ARBA" id="ARBA00022741"/>
    </source>
</evidence>
<keyword evidence="11" id="KW-0457">Lysine biosynthesis</keyword>
<dbReference type="InterPro" id="IPR036393">
    <property type="entry name" value="AceGlu_kinase-like_sf"/>
</dbReference>
<organism evidence="16 17">
    <name type="scientific">Tepidiforma bonchosmolovskayae</name>
    <dbReference type="NCBI Taxonomy" id="2601677"/>
    <lineage>
        <taxon>Bacteria</taxon>
        <taxon>Bacillati</taxon>
        <taxon>Chloroflexota</taxon>
        <taxon>Tepidiformia</taxon>
        <taxon>Tepidiformales</taxon>
        <taxon>Tepidiformaceae</taxon>
        <taxon>Tepidiforma</taxon>
    </lineage>
</organism>
<dbReference type="InterPro" id="IPR001341">
    <property type="entry name" value="Asp_kinase"/>
</dbReference>
<dbReference type="CDD" id="cd04913">
    <property type="entry name" value="ACT_AKii-LysC-BS-like_1"/>
    <property type="match status" value="1"/>
</dbReference>
<keyword evidence="5 14" id="KW-0028">Amino-acid biosynthesis</keyword>
<evidence type="ECO:0000313" key="17">
    <source>
        <dbReference type="Proteomes" id="UP000326331"/>
    </source>
</evidence>
<keyword evidence="8 13" id="KW-0418">Kinase</keyword>
<keyword evidence="9" id="KW-0067">ATP-binding</keyword>
<keyword evidence="7" id="KW-0547">Nucleotide-binding</keyword>
<dbReference type="PANTHER" id="PTHR21499:SF3">
    <property type="entry name" value="ASPARTOKINASE"/>
    <property type="match status" value="1"/>
</dbReference>